<dbReference type="Gene3D" id="3.30.530.20">
    <property type="match status" value="1"/>
</dbReference>
<dbReference type="InterPro" id="IPR028347">
    <property type="entry name" value="START_dom_prot"/>
</dbReference>
<reference evidence="2" key="1">
    <citation type="submission" date="2024-06" db="EMBL/GenBank/DDBJ databases">
        <title>Sequencing and assembly of the genome of Dyadobacter sp. strain 676, a symbiont of Cyamopsis tetragonoloba.</title>
        <authorList>
            <person name="Guro P."/>
            <person name="Sazanova A."/>
            <person name="Kuznetsova I."/>
            <person name="Belimov A."/>
            <person name="Safronova V."/>
        </authorList>
    </citation>
    <scope>NUCLEOTIDE SEQUENCE</scope>
    <source>
        <strain evidence="2">676</strain>
    </source>
</reference>
<dbReference type="InterPro" id="IPR023393">
    <property type="entry name" value="START-like_dom_sf"/>
</dbReference>
<dbReference type="PANTHER" id="PTHR19308">
    <property type="entry name" value="PHOSPHATIDYLCHOLINE TRANSFER PROTEIN"/>
    <property type="match status" value="1"/>
</dbReference>
<accession>A0AAU8FN08</accession>
<name>A0AAU8FN08_9BACT</name>
<dbReference type="InterPro" id="IPR002913">
    <property type="entry name" value="START_lipid-bd_dom"/>
</dbReference>
<proteinExistence type="predicted"/>
<evidence type="ECO:0000259" key="1">
    <source>
        <dbReference type="PROSITE" id="PS50848"/>
    </source>
</evidence>
<dbReference type="AlphaFoldDB" id="A0AAU8FN08"/>
<dbReference type="GO" id="GO:0005737">
    <property type="term" value="C:cytoplasm"/>
    <property type="evidence" value="ECO:0007669"/>
    <property type="project" value="UniProtKB-ARBA"/>
</dbReference>
<dbReference type="GO" id="GO:0008289">
    <property type="term" value="F:lipid binding"/>
    <property type="evidence" value="ECO:0007669"/>
    <property type="project" value="InterPro"/>
</dbReference>
<dbReference type="PANTHER" id="PTHR19308:SF14">
    <property type="entry name" value="START DOMAIN-CONTAINING PROTEIN"/>
    <property type="match status" value="1"/>
</dbReference>
<protein>
    <submittedName>
        <fullName evidence="2">START domain-containing protein</fullName>
    </submittedName>
</protein>
<feature type="domain" description="START" evidence="1">
    <location>
        <begin position="16"/>
        <end position="196"/>
    </location>
</feature>
<dbReference type="EMBL" id="CP159289">
    <property type="protein sequence ID" value="XCH25982.1"/>
    <property type="molecule type" value="Genomic_DNA"/>
</dbReference>
<sequence length="203" mass="22474">MIVSLHVTGAKAQAEWRPAAAREGIKVYVKTIPGSKIRAMKAECALEATTGEVIALLMDVKAAERWVCHTKSCTLVKAVSDKELYYHTEVSLPWPLDNRDFVTHLKVTHDDRSGIVTVDAPAVPGIVPVRKGVVRIGRSVNRWIIRPSPDGSVWVEYMLQVDPGGNIPAHVINMFACRAPIETFRNMRKILAERRAGHRPGHG</sequence>
<dbReference type="SMART" id="SM00234">
    <property type="entry name" value="START"/>
    <property type="match status" value="1"/>
</dbReference>
<dbReference type="RefSeq" id="WP_353721280.1">
    <property type="nucleotide sequence ID" value="NZ_CP159289.1"/>
</dbReference>
<organism evidence="2">
    <name type="scientific">Dyadobacter sp. 676</name>
    <dbReference type="NCBI Taxonomy" id="3088362"/>
    <lineage>
        <taxon>Bacteria</taxon>
        <taxon>Pseudomonadati</taxon>
        <taxon>Bacteroidota</taxon>
        <taxon>Cytophagia</taxon>
        <taxon>Cytophagales</taxon>
        <taxon>Spirosomataceae</taxon>
        <taxon>Dyadobacter</taxon>
    </lineage>
</organism>
<dbReference type="SUPFAM" id="SSF55961">
    <property type="entry name" value="Bet v1-like"/>
    <property type="match status" value="1"/>
</dbReference>
<dbReference type="Pfam" id="PF01852">
    <property type="entry name" value="START"/>
    <property type="match status" value="1"/>
</dbReference>
<dbReference type="PROSITE" id="PS50848">
    <property type="entry name" value="START"/>
    <property type="match status" value="1"/>
</dbReference>
<evidence type="ECO:0000313" key="2">
    <source>
        <dbReference type="EMBL" id="XCH25982.1"/>
    </source>
</evidence>
<dbReference type="PIRSF" id="PIRSF039033">
    <property type="entry name" value="START_dom"/>
    <property type="match status" value="1"/>
</dbReference>
<dbReference type="InterPro" id="IPR051213">
    <property type="entry name" value="START_lipid_transfer"/>
</dbReference>
<gene>
    <name evidence="2" type="ORF">ABV298_06110</name>
</gene>